<feature type="signal peptide" evidence="1">
    <location>
        <begin position="1"/>
        <end position="17"/>
    </location>
</feature>
<reference evidence="2" key="3">
    <citation type="submission" date="2025-09" db="UniProtKB">
        <authorList>
            <consortium name="Ensembl"/>
        </authorList>
    </citation>
    <scope>IDENTIFICATION</scope>
</reference>
<organism evidence="2 3">
    <name type="scientific">Ciona savignyi</name>
    <name type="common">Pacific transparent sea squirt</name>
    <dbReference type="NCBI Taxonomy" id="51511"/>
    <lineage>
        <taxon>Eukaryota</taxon>
        <taxon>Metazoa</taxon>
        <taxon>Chordata</taxon>
        <taxon>Tunicata</taxon>
        <taxon>Ascidiacea</taxon>
        <taxon>Phlebobranchia</taxon>
        <taxon>Cionidae</taxon>
        <taxon>Ciona</taxon>
    </lineage>
</organism>
<protein>
    <submittedName>
        <fullName evidence="2">Uncharacterized protein</fullName>
    </submittedName>
</protein>
<reference evidence="3" key="1">
    <citation type="submission" date="2003-08" db="EMBL/GenBank/DDBJ databases">
        <authorList>
            <person name="Birren B."/>
            <person name="Nusbaum C."/>
            <person name="Abebe A."/>
            <person name="Abouelleil A."/>
            <person name="Adekoya E."/>
            <person name="Ait-zahra M."/>
            <person name="Allen N."/>
            <person name="Allen T."/>
            <person name="An P."/>
            <person name="Anderson M."/>
            <person name="Anderson S."/>
            <person name="Arachchi H."/>
            <person name="Armbruster J."/>
            <person name="Bachantsang P."/>
            <person name="Baldwin J."/>
            <person name="Barry A."/>
            <person name="Bayul T."/>
            <person name="Blitshsteyn B."/>
            <person name="Bloom T."/>
            <person name="Blye J."/>
            <person name="Boguslavskiy L."/>
            <person name="Borowsky M."/>
            <person name="Boukhgalter B."/>
            <person name="Brunache A."/>
            <person name="Butler J."/>
            <person name="Calixte N."/>
            <person name="Calvo S."/>
            <person name="Camarata J."/>
            <person name="Campo K."/>
            <person name="Chang J."/>
            <person name="Cheshatsang Y."/>
            <person name="Citroen M."/>
            <person name="Collymore A."/>
            <person name="Considine T."/>
            <person name="Cook A."/>
            <person name="Cooke P."/>
            <person name="Corum B."/>
            <person name="Cuomo C."/>
            <person name="David R."/>
            <person name="Dawoe T."/>
            <person name="Degray S."/>
            <person name="Dodge S."/>
            <person name="Dooley K."/>
            <person name="Dorje P."/>
            <person name="Dorjee K."/>
            <person name="Dorris L."/>
            <person name="Duffey N."/>
            <person name="Dupes A."/>
            <person name="Elkins T."/>
            <person name="Engels R."/>
            <person name="Erickson J."/>
            <person name="Farina A."/>
            <person name="Faro S."/>
            <person name="Ferreira P."/>
            <person name="Fischer H."/>
            <person name="Fitzgerald M."/>
            <person name="Foley K."/>
            <person name="Gage D."/>
            <person name="Galagan J."/>
            <person name="Gearin G."/>
            <person name="Gnerre S."/>
            <person name="Gnirke A."/>
            <person name="Goyette A."/>
            <person name="Graham J."/>
            <person name="Grandbois E."/>
            <person name="Gyaltsen K."/>
            <person name="Hafez N."/>
            <person name="Hagopian D."/>
            <person name="Hagos B."/>
            <person name="Hall J."/>
            <person name="Hatcher B."/>
            <person name="Heller A."/>
            <person name="Higgins H."/>
            <person name="Honan T."/>
            <person name="Horn A."/>
            <person name="Houde N."/>
            <person name="Hughes L."/>
            <person name="Hulme W."/>
            <person name="Husby E."/>
            <person name="Iliev I."/>
            <person name="Jaffe D."/>
            <person name="Jones C."/>
            <person name="Kamal M."/>
            <person name="Kamat A."/>
            <person name="Kamvysselis M."/>
            <person name="Karlsson E."/>
            <person name="Kells C."/>
            <person name="Kieu A."/>
            <person name="Kisner P."/>
            <person name="Kodira C."/>
            <person name="Kulbokas E."/>
            <person name="Labutti K."/>
            <person name="Lama D."/>
            <person name="Landers T."/>
            <person name="Leger J."/>
            <person name="Levine S."/>
            <person name="Lewis D."/>
            <person name="Lewis T."/>
            <person name="Lindblad-toh K."/>
            <person name="Liu X."/>
            <person name="Lokyitsang T."/>
            <person name="Lokyitsang Y."/>
            <person name="Lucien O."/>
            <person name="Lui A."/>
            <person name="Ma L.J."/>
            <person name="Mabbitt R."/>
            <person name="Macdonald J."/>
            <person name="Maclean C."/>
            <person name="Major J."/>
            <person name="Manning J."/>
            <person name="Marabella R."/>
            <person name="Maru K."/>
            <person name="Matthews C."/>
            <person name="Mauceli E."/>
            <person name="Mccarthy M."/>
            <person name="Mcdonough S."/>
            <person name="Mcghee T."/>
            <person name="Meldrim J."/>
            <person name="Meneus L."/>
            <person name="Mesirov J."/>
            <person name="Mihalev A."/>
            <person name="Mihova T."/>
            <person name="Mikkelsen T."/>
            <person name="Mlenga V."/>
            <person name="Moru K."/>
            <person name="Mozes J."/>
            <person name="Mulrain L."/>
            <person name="Munson G."/>
            <person name="Naylor J."/>
            <person name="Newes C."/>
            <person name="Nguyen C."/>
            <person name="Nguyen N."/>
            <person name="Nguyen T."/>
            <person name="Nicol R."/>
            <person name="Nielsen C."/>
            <person name="Nizzari M."/>
            <person name="Norbu C."/>
            <person name="Norbu N."/>
            <person name="O'donnell P."/>
            <person name="Okoawo O."/>
            <person name="O'leary S."/>
            <person name="Omotosho B."/>
            <person name="O'neill K."/>
            <person name="Osman S."/>
            <person name="Parker S."/>
            <person name="Perrin D."/>
            <person name="Phunkhang P."/>
            <person name="Piqani B."/>
            <person name="Purcell S."/>
            <person name="Rachupka T."/>
            <person name="Ramasamy U."/>
            <person name="Rameau R."/>
            <person name="Ray V."/>
            <person name="Raymond C."/>
            <person name="Retta R."/>
            <person name="Richardson S."/>
            <person name="Rise C."/>
            <person name="Rodriguez J."/>
            <person name="Rogers J."/>
            <person name="Rogov P."/>
            <person name="Rutman M."/>
            <person name="Schupbach R."/>
            <person name="Seaman C."/>
            <person name="Settipalli S."/>
            <person name="Sharpe T."/>
            <person name="Sheridan J."/>
            <person name="Sherpa N."/>
            <person name="Shi J."/>
            <person name="Smirnov S."/>
            <person name="Smith C."/>
            <person name="Sougnez C."/>
            <person name="Spencer B."/>
            <person name="Stalker J."/>
            <person name="Stange-thomann N."/>
            <person name="Stavropoulos S."/>
            <person name="Stetson K."/>
            <person name="Stone C."/>
            <person name="Stone S."/>
            <person name="Stubbs M."/>
            <person name="Talamas J."/>
            <person name="Tchuinga P."/>
            <person name="Tenzing P."/>
            <person name="Tesfaye S."/>
            <person name="Theodore J."/>
            <person name="Thoulutsang Y."/>
            <person name="Topham K."/>
            <person name="Towey S."/>
            <person name="Tsamla T."/>
            <person name="Tsomo N."/>
            <person name="Vallee D."/>
            <person name="Vassiliev H."/>
            <person name="Venkataraman V."/>
            <person name="Vinson J."/>
            <person name="Vo A."/>
            <person name="Wade C."/>
            <person name="Wang S."/>
            <person name="Wangchuk T."/>
            <person name="Wangdi T."/>
            <person name="Whittaker C."/>
            <person name="Wilkinson J."/>
            <person name="Wu Y."/>
            <person name="Wyman D."/>
            <person name="Yadav S."/>
            <person name="Yang S."/>
            <person name="Yang X."/>
            <person name="Yeager S."/>
            <person name="Yee E."/>
            <person name="Young G."/>
            <person name="Zainoun J."/>
            <person name="Zembeck L."/>
            <person name="Zimmer A."/>
            <person name="Zody M."/>
            <person name="Lander E."/>
        </authorList>
    </citation>
    <scope>NUCLEOTIDE SEQUENCE [LARGE SCALE GENOMIC DNA]</scope>
</reference>
<feature type="chain" id="PRO_5003577510" evidence="1">
    <location>
        <begin position="18"/>
        <end position="62"/>
    </location>
</feature>
<keyword evidence="3" id="KW-1185">Reference proteome</keyword>
<evidence type="ECO:0000313" key="3">
    <source>
        <dbReference type="Proteomes" id="UP000007875"/>
    </source>
</evidence>
<reference evidence="2" key="2">
    <citation type="submission" date="2025-08" db="UniProtKB">
        <authorList>
            <consortium name="Ensembl"/>
        </authorList>
    </citation>
    <scope>IDENTIFICATION</scope>
</reference>
<sequence>MVLQSLWPLAFQIQGQCWVLCTGPCFYINLQISSNSFQIISTIHHAQRVGEIMTNKIQVSES</sequence>
<dbReference type="Ensembl" id="ENSCSAVT00000002652.1">
    <property type="protein sequence ID" value="ENSCSAVP00000002611.1"/>
    <property type="gene ID" value="ENSCSAVG00000001545.1"/>
</dbReference>
<evidence type="ECO:0000256" key="1">
    <source>
        <dbReference type="SAM" id="SignalP"/>
    </source>
</evidence>
<accession>H2YBB3</accession>
<evidence type="ECO:0000313" key="2">
    <source>
        <dbReference type="Ensembl" id="ENSCSAVP00000002611.1"/>
    </source>
</evidence>
<dbReference type="InParanoid" id="H2YBB3"/>
<dbReference type="Proteomes" id="UP000007875">
    <property type="component" value="Unassembled WGS sequence"/>
</dbReference>
<keyword evidence="1" id="KW-0732">Signal</keyword>
<name>H2YBB3_CIOSA</name>
<dbReference type="HOGENOM" id="CLU_2903485_0_0_1"/>
<dbReference type="AlphaFoldDB" id="H2YBB3"/>
<proteinExistence type="predicted"/>